<accession>A0A1L0AUG5</accession>
<evidence type="ECO:0000313" key="1">
    <source>
        <dbReference type="EMBL" id="SGZ37776.1"/>
    </source>
</evidence>
<protein>
    <submittedName>
        <fullName evidence="1">Uncharacterized protein</fullName>
    </submittedName>
</protein>
<keyword evidence="1" id="KW-0614">Plasmid</keyword>
<dbReference type="EMBL" id="LT635659">
    <property type="protein sequence ID" value="SGZ37776.1"/>
    <property type="molecule type" value="Genomic_DNA"/>
</dbReference>
<dbReference type="AlphaFoldDB" id="A0A1L0AUG5"/>
<reference evidence="1" key="1">
    <citation type="submission" date="2016-11" db="EMBL/GenBank/DDBJ databases">
        <title>Aeromonas genus plasmids.</title>
        <authorList>
            <person name="Klemm E.J."/>
            <person name="Page A.J."/>
        </authorList>
    </citation>
    <scope>NUCLEOTIDE SEQUENCE [LARGE SCALE GENOMIC DNA]</scope>
    <source>
        <strain evidence="1">9716_6_27</strain>
        <plasmid evidence="1">9716_6_27</plasmid>
    </source>
</reference>
<proteinExistence type="predicted"/>
<reference evidence="1" key="2">
    <citation type="submission" date="2016-11" db="EMBL/GenBank/DDBJ databases">
        <authorList>
            <person name="Jaros S."/>
            <person name="Januszkiewicz K."/>
            <person name="Wedrychowicz H."/>
        </authorList>
    </citation>
    <scope>NUCLEOTIDE SEQUENCE</scope>
    <source>
        <strain evidence="1">9716_6_27</strain>
        <plasmid evidence="1">9716_6_27</plasmid>
    </source>
</reference>
<geneLocation type="plasmid" evidence="1">
    <name>9716_6_27</name>
</geneLocation>
<name>A0A1L0AUG5_AERVE</name>
<sequence>METITHPTLVQLVAAGAVRVVVAVGQPSGWPLLVRYGLAERALAAQRIVCGLSLFNDQVRAFFYSRASIFAVVFI</sequence>
<organism evidence="1">
    <name type="scientific">Aeromonas veronii</name>
    <dbReference type="NCBI Taxonomy" id="654"/>
    <lineage>
        <taxon>Bacteria</taxon>
        <taxon>Pseudomonadati</taxon>
        <taxon>Pseudomonadota</taxon>
        <taxon>Gammaproteobacteria</taxon>
        <taxon>Aeromonadales</taxon>
        <taxon>Aeromonadaceae</taxon>
        <taxon>Aeromonas</taxon>
    </lineage>
</organism>